<comment type="similarity">
    <text evidence="1 7">Belongs to the RecO family.</text>
</comment>
<evidence type="ECO:0000256" key="4">
    <source>
        <dbReference type="ARBA" id="ARBA00023172"/>
    </source>
</evidence>
<dbReference type="SUPFAM" id="SSF57863">
    <property type="entry name" value="ArfGap/RecO-like zinc finger"/>
    <property type="match status" value="1"/>
</dbReference>
<evidence type="ECO:0000256" key="6">
    <source>
        <dbReference type="ARBA" id="ARBA00033409"/>
    </source>
</evidence>
<dbReference type="Gene3D" id="2.40.50.140">
    <property type="entry name" value="Nucleic acid-binding proteins"/>
    <property type="match status" value="1"/>
</dbReference>
<accession>A0AA52EF77</accession>
<dbReference type="SUPFAM" id="SSF50249">
    <property type="entry name" value="Nucleic acid-binding proteins"/>
    <property type="match status" value="1"/>
</dbReference>
<feature type="domain" description="DNA replication/recombination mediator RecO N-terminal" evidence="8">
    <location>
        <begin position="1"/>
        <end position="71"/>
    </location>
</feature>
<keyword evidence="3 7" id="KW-0227">DNA damage</keyword>
<dbReference type="HAMAP" id="MF_00201">
    <property type="entry name" value="RecO"/>
    <property type="match status" value="1"/>
</dbReference>
<evidence type="ECO:0000256" key="3">
    <source>
        <dbReference type="ARBA" id="ARBA00022763"/>
    </source>
</evidence>
<dbReference type="InterPro" id="IPR042242">
    <property type="entry name" value="RecO_C"/>
</dbReference>
<comment type="function">
    <text evidence="7">Involved in DNA repair and RecF pathway recombination.</text>
</comment>
<dbReference type="PANTHER" id="PTHR33991:SF1">
    <property type="entry name" value="DNA REPAIR PROTEIN RECO"/>
    <property type="match status" value="1"/>
</dbReference>
<dbReference type="AlphaFoldDB" id="A0AA52EF77"/>
<dbReference type="InterPro" id="IPR022572">
    <property type="entry name" value="DNA_rep/recomb_RecO_N"/>
</dbReference>
<evidence type="ECO:0000256" key="5">
    <source>
        <dbReference type="ARBA" id="ARBA00023204"/>
    </source>
</evidence>
<dbReference type="GO" id="GO:0043590">
    <property type="term" value="C:bacterial nucleoid"/>
    <property type="evidence" value="ECO:0007669"/>
    <property type="project" value="TreeGrafter"/>
</dbReference>
<dbReference type="Pfam" id="PF02565">
    <property type="entry name" value="RecO_C"/>
    <property type="match status" value="1"/>
</dbReference>
<dbReference type="NCBIfam" id="TIGR00613">
    <property type="entry name" value="reco"/>
    <property type="match status" value="1"/>
</dbReference>
<keyword evidence="5 7" id="KW-0234">DNA repair</keyword>
<evidence type="ECO:0000259" key="8">
    <source>
        <dbReference type="Pfam" id="PF11967"/>
    </source>
</evidence>
<keyword evidence="4 7" id="KW-0233">DNA recombination</keyword>
<evidence type="ECO:0000313" key="9">
    <source>
        <dbReference type="EMBL" id="WND01983.1"/>
    </source>
</evidence>
<protein>
    <recommendedName>
        <fullName evidence="2 7">DNA repair protein RecO</fullName>
    </recommendedName>
    <alternativeName>
        <fullName evidence="6 7">Recombination protein O</fullName>
    </alternativeName>
</protein>
<organism evidence="9 10">
    <name type="scientific">Temperatibacter marinus</name>
    <dbReference type="NCBI Taxonomy" id="1456591"/>
    <lineage>
        <taxon>Bacteria</taxon>
        <taxon>Pseudomonadati</taxon>
        <taxon>Pseudomonadota</taxon>
        <taxon>Alphaproteobacteria</taxon>
        <taxon>Kordiimonadales</taxon>
        <taxon>Temperatibacteraceae</taxon>
        <taxon>Temperatibacter</taxon>
    </lineage>
</organism>
<dbReference type="Pfam" id="PF11967">
    <property type="entry name" value="RecO_N"/>
    <property type="match status" value="1"/>
</dbReference>
<evidence type="ECO:0000256" key="1">
    <source>
        <dbReference type="ARBA" id="ARBA00007452"/>
    </source>
</evidence>
<proteinExistence type="inferred from homology"/>
<gene>
    <name evidence="7 9" type="primary">recO</name>
    <name evidence="9" type="ORF">QGN29_10535</name>
</gene>
<dbReference type="InterPro" id="IPR012340">
    <property type="entry name" value="NA-bd_OB-fold"/>
</dbReference>
<evidence type="ECO:0000313" key="10">
    <source>
        <dbReference type="Proteomes" id="UP001268683"/>
    </source>
</evidence>
<keyword evidence="10" id="KW-1185">Reference proteome</keyword>
<reference evidence="9" key="1">
    <citation type="submission" date="2023-04" db="EMBL/GenBank/DDBJ databases">
        <title>Complete genome sequence of Temperatibacter marinus.</title>
        <authorList>
            <person name="Rong J.-C."/>
            <person name="Yi M.-L."/>
            <person name="Zhao Q."/>
        </authorList>
    </citation>
    <scope>NUCLEOTIDE SEQUENCE</scope>
    <source>
        <strain evidence="9">NBRC 110045</strain>
    </source>
</reference>
<dbReference type="InterPro" id="IPR037278">
    <property type="entry name" value="ARFGAP/RecO"/>
</dbReference>
<dbReference type="GO" id="GO:0006310">
    <property type="term" value="P:DNA recombination"/>
    <property type="evidence" value="ECO:0007669"/>
    <property type="project" value="UniProtKB-UniRule"/>
</dbReference>
<evidence type="ECO:0000256" key="7">
    <source>
        <dbReference type="HAMAP-Rule" id="MF_00201"/>
    </source>
</evidence>
<name>A0AA52EF77_9PROT</name>
<dbReference type="Gene3D" id="1.20.1440.120">
    <property type="entry name" value="Recombination protein O, C-terminal domain"/>
    <property type="match status" value="1"/>
</dbReference>
<dbReference type="GO" id="GO:0006302">
    <property type="term" value="P:double-strand break repair"/>
    <property type="evidence" value="ECO:0007669"/>
    <property type="project" value="TreeGrafter"/>
</dbReference>
<evidence type="ECO:0000256" key="2">
    <source>
        <dbReference type="ARBA" id="ARBA00021310"/>
    </source>
</evidence>
<sequence length="257" mass="28164">MDWIDEGIVLNVSKHGENDALLECMTSAHGRHRGFVKSGMSKRQKAILQPGNLLKLSWRSRIEENLGHFRVDPIHSPLGGILSNRATLNCLSAIVSVYGSTLPERETHPELYLALQAYINLLEEEGHGLAILGAGIVKLEAGILSALGYGLNLEECAATGVKDDLIYVSPKSAQAVSKAAGDPYKAKMLPLPTFLLENPANPITHKETLNGLTLTGYFLDRYIWAVYKKGQPSARERVIHQLGQQMRENKTVGEGQT</sequence>
<dbReference type="EMBL" id="CP123872">
    <property type="protein sequence ID" value="WND01983.1"/>
    <property type="molecule type" value="Genomic_DNA"/>
</dbReference>
<dbReference type="KEGG" id="tmk:QGN29_10535"/>
<dbReference type="Proteomes" id="UP001268683">
    <property type="component" value="Chromosome"/>
</dbReference>
<dbReference type="RefSeq" id="WP_310797818.1">
    <property type="nucleotide sequence ID" value="NZ_CP123872.1"/>
</dbReference>
<dbReference type="PANTHER" id="PTHR33991">
    <property type="entry name" value="DNA REPAIR PROTEIN RECO"/>
    <property type="match status" value="1"/>
</dbReference>
<dbReference type="InterPro" id="IPR003717">
    <property type="entry name" value="RecO"/>
</dbReference>